<keyword evidence="2" id="KW-1185">Reference proteome</keyword>
<dbReference type="PANTHER" id="PTHR34309">
    <property type="entry name" value="SLR1406 PROTEIN"/>
    <property type="match status" value="1"/>
</dbReference>
<sequence length="121" mass="12284">MDKYKGMSDKLIKQKAALTLSAAKQVLAAAEAEAMKQRWPVVIAVVDDGGHLLCLSRLDGAQHGSVDIALAKAEAAVAFKRPTLAWSDALTGGRLGVLGLPGVLPAEGGLVAAAGAAALLD</sequence>
<comment type="caution">
    <text evidence="1">The sequence shown here is derived from an EMBL/GenBank/DDBJ whole genome shotgun (WGS) entry which is preliminary data.</text>
</comment>
<dbReference type="SUPFAM" id="SSF143744">
    <property type="entry name" value="GlcG-like"/>
    <property type="match status" value="1"/>
</dbReference>
<dbReference type="InterPro" id="IPR005624">
    <property type="entry name" value="PduO/GlcC-like"/>
</dbReference>
<gene>
    <name evidence="1" type="ORF">EDC61_11140</name>
</gene>
<dbReference type="EMBL" id="SLZY01000011">
    <property type="protein sequence ID" value="TCS71162.1"/>
    <property type="molecule type" value="Genomic_DNA"/>
</dbReference>
<dbReference type="Gene3D" id="3.30.450.150">
    <property type="entry name" value="Haem-degrading domain"/>
    <property type="match status" value="1"/>
</dbReference>
<evidence type="ECO:0000313" key="2">
    <source>
        <dbReference type="Proteomes" id="UP000295135"/>
    </source>
</evidence>
<dbReference type="AlphaFoldDB" id="A0A4R3JX54"/>
<dbReference type="InterPro" id="IPR052517">
    <property type="entry name" value="GlcG_carb_metab_protein"/>
</dbReference>
<name>A0A4R3JX54_9PROT</name>
<dbReference type="Pfam" id="PF03928">
    <property type="entry name" value="HbpS-like"/>
    <property type="match status" value="1"/>
</dbReference>
<protein>
    <submittedName>
        <fullName evidence="1">Uncharacterized protein GlcG (DUF336 family)</fullName>
    </submittedName>
</protein>
<dbReference type="Proteomes" id="UP000295135">
    <property type="component" value="Unassembled WGS sequence"/>
</dbReference>
<evidence type="ECO:0000313" key="1">
    <source>
        <dbReference type="EMBL" id="TCS71162.1"/>
    </source>
</evidence>
<proteinExistence type="predicted"/>
<reference evidence="1 2" key="1">
    <citation type="submission" date="2019-03" db="EMBL/GenBank/DDBJ databases">
        <title>Genomic Encyclopedia of Type Strains, Phase IV (KMG-IV): sequencing the most valuable type-strain genomes for metagenomic binning, comparative biology and taxonomic classification.</title>
        <authorList>
            <person name="Goeker M."/>
        </authorList>
    </citation>
    <scope>NUCLEOTIDE SEQUENCE [LARGE SCALE GENOMIC DNA]</scope>
    <source>
        <strain evidence="1 2">DSM 103923</strain>
    </source>
</reference>
<dbReference type="PANTHER" id="PTHR34309:SF1">
    <property type="entry name" value="PROTEIN GLCG"/>
    <property type="match status" value="1"/>
</dbReference>
<accession>A0A4R3JX54</accession>
<organism evidence="1 2">
    <name type="scientific">Sulfuritortus calidifontis</name>
    <dbReference type="NCBI Taxonomy" id="1914471"/>
    <lineage>
        <taxon>Bacteria</taxon>
        <taxon>Pseudomonadati</taxon>
        <taxon>Pseudomonadota</taxon>
        <taxon>Betaproteobacteria</taxon>
        <taxon>Nitrosomonadales</taxon>
        <taxon>Thiobacillaceae</taxon>
        <taxon>Sulfuritortus</taxon>
    </lineage>
</organism>
<dbReference type="InterPro" id="IPR038084">
    <property type="entry name" value="PduO/GlcC-like_sf"/>
</dbReference>